<protein>
    <recommendedName>
        <fullName evidence="2">SAM domain-containing protein</fullName>
    </recommendedName>
</protein>
<dbReference type="InterPro" id="IPR001660">
    <property type="entry name" value="SAM"/>
</dbReference>
<dbReference type="SUPFAM" id="SSF47769">
    <property type="entry name" value="SAM/Pointed domain"/>
    <property type="match status" value="1"/>
</dbReference>
<evidence type="ECO:0000313" key="4">
    <source>
        <dbReference type="Proteomes" id="UP000023152"/>
    </source>
</evidence>
<evidence type="ECO:0000313" key="3">
    <source>
        <dbReference type="EMBL" id="ETO27290.1"/>
    </source>
</evidence>
<dbReference type="Proteomes" id="UP000023152">
    <property type="component" value="Unassembled WGS sequence"/>
</dbReference>
<proteinExistence type="predicted"/>
<name>X6NLX6_RETFI</name>
<feature type="non-terminal residue" evidence="3">
    <location>
        <position position="1"/>
    </location>
</feature>
<dbReference type="Pfam" id="PF00536">
    <property type="entry name" value="SAM_1"/>
    <property type="match status" value="1"/>
</dbReference>
<dbReference type="AlphaFoldDB" id="X6NLX6"/>
<dbReference type="InterPro" id="IPR013761">
    <property type="entry name" value="SAM/pointed_sf"/>
</dbReference>
<evidence type="ECO:0000259" key="2">
    <source>
        <dbReference type="PROSITE" id="PS50105"/>
    </source>
</evidence>
<keyword evidence="1" id="KW-0175">Coiled coil</keyword>
<comment type="caution">
    <text evidence="3">The sequence shown here is derived from an EMBL/GenBank/DDBJ whole genome shotgun (WGS) entry which is preliminary data.</text>
</comment>
<dbReference type="OrthoDB" id="62701at2759"/>
<gene>
    <name evidence="3" type="ORF">RFI_09842</name>
</gene>
<reference evidence="3 4" key="1">
    <citation type="journal article" date="2013" name="Curr. Biol.">
        <title>The Genome of the Foraminiferan Reticulomyxa filosa.</title>
        <authorList>
            <person name="Glockner G."/>
            <person name="Hulsmann N."/>
            <person name="Schleicher M."/>
            <person name="Noegel A.A."/>
            <person name="Eichinger L."/>
            <person name="Gallinger C."/>
            <person name="Pawlowski J."/>
            <person name="Sierra R."/>
            <person name="Euteneuer U."/>
            <person name="Pillet L."/>
            <person name="Moustafa A."/>
            <person name="Platzer M."/>
            <person name="Groth M."/>
            <person name="Szafranski K."/>
            <person name="Schliwa M."/>
        </authorList>
    </citation>
    <scope>NUCLEOTIDE SEQUENCE [LARGE SCALE GENOMIC DNA]</scope>
</reference>
<dbReference type="PROSITE" id="PS50105">
    <property type="entry name" value="SAM_DOMAIN"/>
    <property type="match status" value="1"/>
</dbReference>
<feature type="domain" description="SAM" evidence="2">
    <location>
        <begin position="326"/>
        <end position="389"/>
    </location>
</feature>
<feature type="coiled-coil region" evidence="1">
    <location>
        <begin position="72"/>
        <end position="160"/>
    </location>
</feature>
<dbReference type="EMBL" id="ASPP01007345">
    <property type="protein sequence ID" value="ETO27290.1"/>
    <property type="molecule type" value="Genomic_DNA"/>
</dbReference>
<keyword evidence="4" id="KW-1185">Reference proteome</keyword>
<organism evidence="3 4">
    <name type="scientific">Reticulomyxa filosa</name>
    <dbReference type="NCBI Taxonomy" id="46433"/>
    <lineage>
        <taxon>Eukaryota</taxon>
        <taxon>Sar</taxon>
        <taxon>Rhizaria</taxon>
        <taxon>Retaria</taxon>
        <taxon>Foraminifera</taxon>
        <taxon>Monothalamids</taxon>
        <taxon>Reticulomyxidae</taxon>
        <taxon>Reticulomyxa</taxon>
    </lineage>
</organism>
<dbReference type="SMART" id="SM00454">
    <property type="entry name" value="SAM"/>
    <property type="match status" value="1"/>
</dbReference>
<feature type="non-terminal residue" evidence="3">
    <location>
        <position position="389"/>
    </location>
</feature>
<evidence type="ECO:0000256" key="1">
    <source>
        <dbReference type="SAM" id="Coils"/>
    </source>
</evidence>
<dbReference type="Gene3D" id="1.10.150.50">
    <property type="entry name" value="Transcription Factor, Ets-1"/>
    <property type="match status" value="1"/>
</dbReference>
<accession>X6NLX6</accession>
<sequence>FFFFFFVDSDFTFFKIYNIFIACIIYVLHMHHNHEQGVTKKLEWSEFMEQQIVSDEGKQKETQQIEQIQKLEVQWTKERQELVQQAQQYEEQVKQYQAQTQKLQQELSQWNEKYEATQEQHQSRIDQITASSSEQVLKYTEKLHELVKDYEQRLKEKDESRSVEIQTMRHTLEALYIYTYMYIYSTIHDSLEAKLRVQISTEYDHKFSEERKKIQQEVETYWKKKLNPFSFCNFDINNNNKKEKAKFENLSVSGPLNSDFGSAALSTLVTSLTERKQSSADFAKPVNFPCLCKRGRKTKRNVANTIAKKYIRTLYMYITFENSWNWTCEEVGCWLISINCKMYITSFIEQYIDGTILLSDIGEHELKNDLAVKSMHCKKIIREIHHLKH</sequence>